<comment type="caution">
    <text evidence="1">The sequence shown here is derived from an EMBL/GenBank/DDBJ whole genome shotgun (WGS) entry which is preliminary data.</text>
</comment>
<gene>
    <name evidence="1" type="ORF">JF290_11310</name>
</gene>
<sequence>MLTTAGRVPAILELTWGRVDFTPRQINLRTGDGLRKGRAIVPMNETIHAALLEARRAALSDHVIEWAAKPVKSIKGDLQEPYRSLGSMTCLHLRRSPDSERVEVKRAIADGQFVALHCHQIWPEGLEYAGIDIFRLKVRRRSVCKSRGTSVLVMNHQMNLMVRPGAEAHDGIEGFWTRRSR</sequence>
<dbReference type="RefSeq" id="WP_199025135.1">
    <property type="nucleotide sequence ID" value="NZ_JAELVR010000007.1"/>
</dbReference>
<evidence type="ECO:0008006" key="3">
    <source>
        <dbReference type="Google" id="ProtNLM"/>
    </source>
</evidence>
<accession>A0A8J7J282</accession>
<evidence type="ECO:0000313" key="1">
    <source>
        <dbReference type="EMBL" id="MBJ6372115.1"/>
    </source>
</evidence>
<evidence type="ECO:0000313" key="2">
    <source>
        <dbReference type="Proteomes" id="UP000619079"/>
    </source>
</evidence>
<dbReference type="EMBL" id="JAELVR010000007">
    <property type="protein sequence ID" value="MBJ6372115.1"/>
    <property type="molecule type" value="Genomic_DNA"/>
</dbReference>
<protein>
    <recommendedName>
        <fullName evidence="3">Tyr recombinase domain-containing protein</fullName>
    </recommendedName>
</protein>
<dbReference type="Proteomes" id="UP000619079">
    <property type="component" value="Unassembled WGS sequence"/>
</dbReference>
<name>A0A8J7J282_9RHOB</name>
<dbReference type="AlphaFoldDB" id="A0A8J7J282"/>
<keyword evidence="2" id="KW-1185">Reference proteome</keyword>
<organism evidence="1 2">
    <name type="scientific">Sedimentitalea arenosa</name>
    <dbReference type="NCBI Taxonomy" id="2798803"/>
    <lineage>
        <taxon>Bacteria</taxon>
        <taxon>Pseudomonadati</taxon>
        <taxon>Pseudomonadota</taxon>
        <taxon>Alphaproteobacteria</taxon>
        <taxon>Rhodobacterales</taxon>
        <taxon>Paracoccaceae</taxon>
        <taxon>Sedimentitalea</taxon>
    </lineage>
</organism>
<proteinExistence type="predicted"/>
<reference evidence="1" key="1">
    <citation type="submission" date="2020-12" db="EMBL/GenBank/DDBJ databases">
        <title>Sedimentitalea sp. nov., isolated from sand in Incheon.</title>
        <authorList>
            <person name="Kim W."/>
        </authorList>
    </citation>
    <scope>NUCLEOTIDE SEQUENCE</scope>
    <source>
        <strain evidence="1">CAU 1593</strain>
    </source>
</reference>